<organism evidence="10 11">
    <name type="scientific">Burkholderia singularis</name>
    <dbReference type="NCBI Taxonomy" id="1503053"/>
    <lineage>
        <taxon>Bacteria</taxon>
        <taxon>Pseudomonadati</taxon>
        <taxon>Pseudomonadota</taxon>
        <taxon>Betaproteobacteria</taxon>
        <taxon>Burkholderiales</taxon>
        <taxon>Burkholderiaceae</taxon>
        <taxon>Burkholderia</taxon>
        <taxon>pseudomallei group</taxon>
    </lineage>
</organism>
<dbReference type="PANTHER" id="PTHR43434:SF23">
    <property type="entry name" value="PHOSPHOGLYCOLATE PHOSPHATASE"/>
    <property type="match status" value="1"/>
</dbReference>
<dbReference type="InterPro" id="IPR023198">
    <property type="entry name" value="PGP-like_dom2"/>
</dbReference>
<dbReference type="NCBIfam" id="TIGR01449">
    <property type="entry name" value="PGP_bact"/>
    <property type="match status" value="1"/>
</dbReference>
<comment type="pathway">
    <text evidence="3">Organic acid metabolism; glycolate biosynthesis; glycolate from 2-phosphoglycolate: step 1/1.</text>
</comment>
<evidence type="ECO:0000313" key="10">
    <source>
        <dbReference type="EMBL" id="KVE25251.1"/>
    </source>
</evidence>
<dbReference type="InterPro" id="IPR041492">
    <property type="entry name" value="HAD_2"/>
</dbReference>
<evidence type="ECO:0000256" key="8">
    <source>
        <dbReference type="ARBA" id="ARBA00022842"/>
    </source>
</evidence>
<reference evidence="10 11" key="1">
    <citation type="submission" date="2015-11" db="EMBL/GenBank/DDBJ databases">
        <title>Expanding the genomic diversity of Burkholderia species for the development of highly accurate diagnostics.</title>
        <authorList>
            <person name="Sahl J."/>
            <person name="Keim P."/>
            <person name="Wagner D."/>
        </authorList>
    </citation>
    <scope>NUCLEOTIDE SEQUENCE [LARGE SCALE GENOMIC DNA]</scope>
    <source>
        <strain evidence="10 11">TSV85</strain>
    </source>
</reference>
<evidence type="ECO:0000256" key="7">
    <source>
        <dbReference type="ARBA" id="ARBA00022801"/>
    </source>
</evidence>
<evidence type="ECO:0000313" key="11">
    <source>
        <dbReference type="Proteomes" id="UP000062788"/>
    </source>
</evidence>
<evidence type="ECO:0000256" key="1">
    <source>
        <dbReference type="ARBA" id="ARBA00000830"/>
    </source>
</evidence>
<dbReference type="Gene3D" id="1.10.150.240">
    <property type="entry name" value="Putative phosphatase, domain 2"/>
    <property type="match status" value="1"/>
</dbReference>
<evidence type="ECO:0000256" key="3">
    <source>
        <dbReference type="ARBA" id="ARBA00004818"/>
    </source>
</evidence>
<accession>A0A118DMQ5</accession>
<gene>
    <name evidence="10" type="ORF">WS67_18425</name>
</gene>
<proteinExistence type="inferred from homology"/>
<dbReference type="InterPro" id="IPR036412">
    <property type="entry name" value="HAD-like_sf"/>
</dbReference>
<dbReference type="PRINTS" id="PR00413">
    <property type="entry name" value="HADHALOGNASE"/>
</dbReference>
<dbReference type="SUPFAM" id="SSF56784">
    <property type="entry name" value="HAD-like"/>
    <property type="match status" value="1"/>
</dbReference>
<dbReference type="NCBIfam" id="TIGR01509">
    <property type="entry name" value="HAD-SF-IA-v3"/>
    <property type="match status" value="1"/>
</dbReference>
<dbReference type="RefSeq" id="WP_059519039.1">
    <property type="nucleotide sequence ID" value="NZ_LOWA01000042.1"/>
</dbReference>
<dbReference type="GO" id="GO:0046872">
    <property type="term" value="F:metal ion binding"/>
    <property type="evidence" value="ECO:0007669"/>
    <property type="project" value="UniProtKB-KW"/>
</dbReference>
<dbReference type="GO" id="GO:0005975">
    <property type="term" value="P:carbohydrate metabolic process"/>
    <property type="evidence" value="ECO:0007669"/>
    <property type="project" value="InterPro"/>
</dbReference>
<name>A0A118DMQ5_9BURK</name>
<keyword evidence="6" id="KW-0479">Metal-binding</keyword>
<comment type="caution">
    <text evidence="10">The sequence shown here is derived from an EMBL/GenBank/DDBJ whole genome shotgun (WGS) entry which is preliminary data.</text>
</comment>
<dbReference type="SFLD" id="SFLDS00003">
    <property type="entry name" value="Haloacid_Dehalogenase"/>
    <property type="match status" value="1"/>
</dbReference>
<dbReference type="GO" id="GO:0008967">
    <property type="term" value="F:phosphoglycolate phosphatase activity"/>
    <property type="evidence" value="ECO:0007669"/>
    <property type="project" value="UniProtKB-EC"/>
</dbReference>
<dbReference type="OrthoDB" id="9776368at2"/>
<dbReference type="InterPro" id="IPR037512">
    <property type="entry name" value="PGPase_prok"/>
</dbReference>
<dbReference type="Gene3D" id="3.40.50.1000">
    <property type="entry name" value="HAD superfamily/HAD-like"/>
    <property type="match status" value="1"/>
</dbReference>
<dbReference type="InterPro" id="IPR006439">
    <property type="entry name" value="HAD-SF_hydro_IA"/>
</dbReference>
<dbReference type="Proteomes" id="UP000062788">
    <property type="component" value="Unassembled WGS sequence"/>
</dbReference>
<dbReference type="NCBIfam" id="TIGR01549">
    <property type="entry name" value="HAD-SF-IA-v1"/>
    <property type="match status" value="1"/>
</dbReference>
<comment type="catalytic activity">
    <reaction evidence="1">
        <text>2-phosphoglycolate + H2O = glycolate + phosphate</text>
        <dbReference type="Rhea" id="RHEA:14369"/>
        <dbReference type="ChEBI" id="CHEBI:15377"/>
        <dbReference type="ChEBI" id="CHEBI:29805"/>
        <dbReference type="ChEBI" id="CHEBI:43474"/>
        <dbReference type="ChEBI" id="CHEBI:58033"/>
        <dbReference type="EC" id="3.1.3.18"/>
    </reaction>
</comment>
<dbReference type="SFLD" id="SFLDG01135">
    <property type="entry name" value="C1.5.6:_HAD__Beta-PGM__Phospha"/>
    <property type="match status" value="1"/>
</dbReference>
<evidence type="ECO:0000256" key="6">
    <source>
        <dbReference type="ARBA" id="ARBA00022723"/>
    </source>
</evidence>
<dbReference type="InterPro" id="IPR023214">
    <property type="entry name" value="HAD_sf"/>
</dbReference>
<comment type="cofactor">
    <cofactor evidence="2">
        <name>Mg(2+)</name>
        <dbReference type="ChEBI" id="CHEBI:18420"/>
    </cofactor>
</comment>
<protein>
    <recommendedName>
        <fullName evidence="5">phosphoglycolate phosphatase</fullName>
        <ecNumber evidence="5">3.1.3.18</ecNumber>
    </recommendedName>
</protein>
<keyword evidence="11" id="KW-1185">Reference proteome</keyword>
<keyword evidence="9" id="KW-0119">Carbohydrate metabolism</keyword>
<evidence type="ECO:0000256" key="5">
    <source>
        <dbReference type="ARBA" id="ARBA00013078"/>
    </source>
</evidence>
<dbReference type="GO" id="GO:0005829">
    <property type="term" value="C:cytosol"/>
    <property type="evidence" value="ECO:0007669"/>
    <property type="project" value="TreeGrafter"/>
</dbReference>
<dbReference type="GO" id="GO:0006281">
    <property type="term" value="P:DNA repair"/>
    <property type="evidence" value="ECO:0007669"/>
    <property type="project" value="TreeGrafter"/>
</dbReference>
<keyword evidence="7" id="KW-0378">Hydrolase</keyword>
<dbReference type="EMBL" id="LOWA01000042">
    <property type="protein sequence ID" value="KVE25251.1"/>
    <property type="molecule type" value="Genomic_DNA"/>
</dbReference>
<dbReference type="SFLD" id="SFLDG01129">
    <property type="entry name" value="C1.5:_HAD__Beta-PGM__Phosphata"/>
    <property type="match status" value="1"/>
</dbReference>
<dbReference type="EC" id="3.1.3.18" evidence="5"/>
<dbReference type="InterPro" id="IPR050155">
    <property type="entry name" value="HAD-like_hydrolase_sf"/>
</dbReference>
<keyword evidence="8" id="KW-0460">Magnesium</keyword>
<evidence type="ECO:0000256" key="9">
    <source>
        <dbReference type="ARBA" id="ARBA00023277"/>
    </source>
</evidence>
<sequence length="241" mass="25070">MSASPPSFATSLDDAPPLDACEAVLFDLDGTLADTAPDLAAAVNKMQHARGAAQTPLDALRPLASAGARGLIGGAFGITPSDAEFNALREEFLANYAADLCVRTTLFPGIGALLDDLDARGVRWGIVTNKAARLTNPLVAQLGLAERAACIVSGDTASHPKPHPAPLLYAAQRLALEPACIAYVGDDLRDIQAGSAAGMPTVAAAYGYCGNDIAPADWRAQHLVETTAELHQLLSRLRYNG</sequence>
<dbReference type="PANTHER" id="PTHR43434">
    <property type="entry name" value="PHOSPHOGLYCOLATE PHOSPHATASE"/>
    <property type="match status" value="1"/>
</dbReference>
<comment type="similarity">
    <text evidence="4">Belongs to the HAD-like hydrolase superfamily. CbbY/CbbZ/Gph/YieH family.</text>
</comment>
<evidence type="ECO:0000256" key="2">
    <source>
        <dbReference type="ARBA" id="ARBA00001946"/>
    </source>
</evidence>
<dbReference type="AlphaFoldDB" id="A0A118DMQ5"/>
<evidence type="ECO:0000256" key="4">
    <source>
        <dbReference type="ARBA" id="ARBA00006171"/>
    </source>
</evidence>
<dbReference type="Pfam" id="PF13419">
    <property type="entry name" value="HAD_2"/>
    <property type="match status" value="1"/>
</dbReference>